<sequence length="329" mass="38459">MTSLQSSMSTYTYTKASQKMWFTYSSGSNEFQRGLLGLADSHIVGNLCLQFPESKPLKAKRIEVLITGTERVSWSQNSGNKRRRYRHTEKFLNQSLLLWESKGLKEEIYEDITNINYPFQLSLPNDLPPSMDLGVGRIYYIVKARITRKPNLLKFQSSQKKIKCKCLITRYSPMPRPETIRWIEWDNPEALKCGLSYDISMDYNTFGPNNPIIVKLIVKFLKPNLNVKEIFIGLKEYHKFRASGHTKKSKRYIQQRKIFGDQLQVMLNNVWSYNCRIDISDNEVNWTTVRHNINVHHKVKVKIRIGTFGLKNINLESNVNIMNILRIDQ</sequence>
<comment type="caution">
    <text evidence="1">The sequence shown here is derived from an EMBL/GenBank/DDBJ whole genome shotgun (WGS) entry which is preliminary data.</text>
</comment>
<reference evidence="1" key="1">
    <citation type="submission" date="2021-06" db="EMBL/GenBank/DDBJ databases">
        <authorList>
            <person name="Kallberg Y."/>
            <person name="Tangrot J."/>
            <person name="Rosling A."/>
        </authorList>
    </citation>
    <scope>NUCLEOTIDE SEQUENCE</scope>
    <source>
        <strain evidence="1">28 12/20/2015</strain>
    </source>
</reference>
<proteinExistence type="predicted"/>
<keyword evidence="2" id="KW-1185">Reference proteome</keyword>
<evidence type="ECO:0000313" key="1">
    <source>
        <dbReference type="EMBL" id="CAG8564864.1"/>
    </source>
</evidence>
<gene>
    <name evidence="1" type="ORF">SPELUC_LOCUS5757</name>
</gene>
<accession>A0ACA9M3D2</accession>
<dbReference type="Proteomes" id="UP000789366">
    <property type="component" value="Unassembled WGS sequence"/>
</dbReference>
<organism evidence="1 2">
    <name type="scientific">Cetraspora pellucida</name>
    <dbReference type="NCBI Taxonomy" id="1433469"/>
    <lineage>
        <taxon>Eukaryota</taxon>
        <taxon>Fungi</taxon>
        <taxon>Fungi incertae sedis</taxon>
        <taxon>Mucoromycota</taxon>
        <taxon>Glomeromycotina</taxon>
        <taxon>Glomeromycetes</taxon>
        <taxon>Diversisporales</taxon>
        <taxon>Gigasporaceae</taxon>
        <taxon>Cetraspora</taxon>
    </lineage>
</organism>
<name>A0ACA9M3D2_9GLOM</name>
<dbReference type="EMBL" id="CAJVPW010006113">
    <property type="protein sequence ID" value="CAG8564864.1"/>
    <property type="molecule type" value="Genomic_DNA"/>
</dbReference>
<protein>
    <submittedName>
        <fullName evidence="1">5694_t:CDS:1</fullName>
    </submittedName>
</protein>
<evidence type="ECO:0000313" key="2">
    <source>
        <dbReference type="Proteomes" id="UP000789366"/>
    </source>
</evidence>